<gene>
    <name evidence="1" type="ORF">ACG00Y_22640</name>
</gene>
<dbReference type="InterPro" id="IPR050275">
    <property type="entry name" value="PGM_Phosphatase"/>
</dbReference>
<dbReference type="SUPFAM" id="SSF53254">
    <property type="entry name" value="Phosphoglycerate mutase-like"/>
    <property type="match status" value="1"/>
</dbReference>
<accession>A0ABW7F8C2</accession>
<dbReference type="InterPro" id="IPR029033">
    <property type="entry name" value="His_PPase_superfam"/>
</dbReference>
<protein>
    <submittedName>
        <fullName evidence="1">Histidine phosphatase family protein</fullName>
    </submittedName>
</protein>
<dbReference type="RefSeq" id="WP_394482824.1">
    <property type="nucleotide sequence ID" value="NZ_JBIGHV010000009.1"/>
</dbReference>
<evidence type="ECO:0000313" key="2">
    <source>
        <dbReference type="Proteomes" id="UP001606210"/>
    </source>
</evidence>
<proteinExistence type="predicted"/>
<dbReference type="InterPro" id="IPR013078">
    <property type="entry name" value="His_Pase_superF_clade-1"/>
</dbReference>
<dbReference type="Proteomes" id="UP001606210">
    <property type="component" value="Unassembled WGS sequence"/>
</dbReference>
<keyword evidence="2" id="KW-1185">Reference proteome</keyword>
<evidence type="ECO:0000313" key="1">
    <source>
        <dbReference type="EMBL" id="MFG6432731.1"/>
    </source>
</evidence>
<dbReference type="CDD" id="cd07067">
    <property type="entry name" value="HP_PGM_like"/>
    <property type="match status" value="1"/>
</dbReference>
<dbReference type="PANTHER" id="PTHR48100">
    <property type="entry name" value="BROAD-SPECIFICITY PHOSPHATASE YOR283W-RELATED"/>
    <property type="match status" value="1"/>
</dbReference>
<dbReference type="EMBL" id="JBIGHV010000009">
    <property type="protein sequence ID" value="MFG6432731.1"/>
    <property type="molecule type" value="Genomic_DNA"/>
</dbReference>
<dbReference type="Gene3D" id="3.40.50.1240">
    <property type="entry name" value="Phosphoglycerate mutase-like"/>
    <property type="match status" value="1"/>
</dbReference>
<name>A0ABW7F8C2_9BURK</name>
<dbReference type="SMART" id="SM00855">
    <property type="entry name" value="PGAM"/>
    <property type="match status" value="1"/>
</dbReference>
<sequence length="190" mass="21120">MSLICVRHGESTANAGAATTDPLGIRLTELGRLQAQQIAASWSRAPALIVTSPATRAQATAAPTIDRFPGVPVESWPIEEFTYLSPTRCAGTTVVDRRRWVAEYWNRGDPQFIDGEGAESFEQFIVRVKDATRKFADRADHRRADILVFGHGQFINAMRWSRGAANPLDMNTFRSFDLTNPIANCQRVEL</sequence>
<reference evidence="1 2" key="1">
    <citation type="submission" date="2024-08" db="EMBL/GenBank/DDBJ databases">
        <authorList>
            <person name="Lu H."/>
        </authorList>
    </citation>
    <scope>NUCLEOTIDE SEQUENCE [LARGE SCALE GENOMIC DNA]</scope>
    <source>
        <strain evidence="1 2">LYH14W</strain>
    </source>
</reference>
<dbReference type="Pfam" id="PF00300">
    <property type="entry name" value="His_Phos_1"/>
    <property type="match status" value="1"/>
</dbReference>
<organism evidence="1 2">
    <name type="scientific">Pelomonas parva</name>
    <dbReference type="NCBI Taxonomy" id="3299032"/>
    <lineage>
        <taxon>Bacteria</taxon>
        <taxon>Pseudomonadati</taxon>
        <taxon>Pseudomonadota</taxon>
        <taxon>Betaproteobacteria</taxon>
        <taxon>Burkholderiales</taxon>
        <taxon>Sphaerotilaceae</taxon>
        <taxon>Roseateles</taxon>
    </lineage>
</organism>
<comment type="caution">
    <text evidence="1">The sequence shown here is derived from an EMBL/GenBank/DDBJ whole genome shotgun (WGS) entry which is preliminary data.</text>
</comment>